<dbReference type="EMBL" id="WXYO01000001">
    <property type="protein sequence ID" value="NAS10664.1"/>
    <property type="molecule type" value="Genomic_DNA"/>
</dbReference>
<dbReference type="Pfam" id="PF08818">
    <property type="entry name" value="DUF1801"/>
    <property type="match status" value="1"/>
</dbReference>
<keyword evidence="3" id="KW-1185">Reference proteome</keyword>
<organism evidence="2 3">
    <name type="scientific">Poritiphilus flavus</name>
    <dbReference type="NCBI Taxonomy" id="2697053"/>
    <lineage>
        <taxon>Bacteria</taxon>
        <taxon>Pseudomonadati</taxon>
        <taxon>Bacteroidota</taxon>
        <taxon>Flavobacteriia</taxon>
        <taxon>Flavobacteriales</taxon>
        <taxon>Flavobacteriaceae</taxon>
        <taxon>Poritiphilus</taxon>
    </lineage>
</organism>
<evidence type="ECO:0000259" key="1">
    <source>
        <dbReference type="Pfam" id="PF08818"/>
    </source>
</evidence>
<comment type="caution">
    <text evidence="2">The sequence shown here is derived from an EMBL/GenBank/DDBJ whole genome shotgun (WGS) entry which is preliminary data.</text>
</comment>
<dbReference type="RefSeq" id="WP_161433460.1">
    <property type="nucleotide sequence ID" value="NZ_WXYO01000001.1"/>
</dbReference>
<proteinExistence type="predicted"/>
<dbReference type="Proteomes" id="UP000475249">
    <property type="component" value="Unassembled WGS sequence"/>
</dbReference>
<dbReference type="InterPro" id="IPR014922">
    <property type="entry name" value="YdhG-like"/>
</dbReference>
<sequence length="153" mass="17851">MRSSASSPEAYLSELPEDRREAMSQLRNTILENIPEGFEETMNYGMIGYVVPHSIYPDGYHCDPKLPLPFINIASQKNFVALYHMGVYSDKKLLDWFTKEYPKYVKTKLDMGKSCIRFKKIETIPYKLIGELCSKISVQQWIEFYEKSTKTNQ</sequence>
<evidence type="ECO:0000313" key="2">
    <source>
        <dbReference type="EMBL" id="NAS10664.1"/>
    </source>
</evidence>
<reference evidence="2 3" key="1">
    <citation type="submission" date="2020-01" db="EMBL/GenBank/DDBJ databases">
        <title>Bacteria diversity of Porities sp.</title>
        <authorList>
            <person name="Wang G."/>
        </authorList>
    </citation>
    <scope>NUCLEOTIDE SEQUENCE [LARGE SCALE GENOMIC DNA]</scope>
    <source>
        <strain evidence="2 3">R33</strain>
    </source>
</reference>
<accession>A0A6L9E7Q1</accession>
<feature type="domain" description="YdhG-like" evidence="1">
    <location>
        <begin position="19"/>
        <end position="134"/>
    </location>
</feature>
<dbReference type="SUPFAM" id="SSF159888">
    <property type="entry name" value="YdhG-like"/>
    <property type="match status" value="1"/>
</dbReference>
<evidence type="ECO:0000313" key="3">
    <source>
        <dbReference type="Proteomes" id="UP000475249"/>
    </source>
</evidence>
<gene>
    <name evidence="2" type="ORF">GTQ38_01535</name>
</gene>
<name>A0A6L9E7Q1_9FLAO</name>
<protein>
    <submittedName>
        <fullName evidence="2">DUF1801 domain-containing protein</fullName>
    </submittedName>
</protein>
<dbReference type="AlphaFoldDB" id="A0A6L9E7Q1"/>
<dbReference type="Gene3D" id="3.90.1150.200">
    <property type="match status" value="1"/>
</dbReference>